<reference evidence="5 6" key="1">
    <citation type="submission" date="2023-02" db="EMBL/GenBank/DDBJ databases">
        <title>LHISI_Scaffold_Assembly.</title>
        <authorList>
            <person name="Stuart O.P."/>
            <person name="Cleave R."/>
            <person name="Magrath M.J.L."/>
            <person name="Mikheyev A.S."/>
        </authorList>
    </citation>
    <scope>NUCLEOTIDE SEQUENCE [LARGE SCALE GENOMIC DNA]</scope>
    <source>
        <strain evidence="5">Daus_M_001</strain>
        <tissue evidence="5">Leg muscle</tissue>
    </source>
</reference>
<evidence type="ECO:0000313" key="6">
    <source>
        <dbReference type="Proteomes" id="UP001159363"/>
    </source>
</evidence>
<dbReference type="Gene3D" id="2.60.40.10">
    <property type="entry name" value="Immunoglobulins"/>
    <property type="match status" value="2"/>
</dbReference>
<dbReference type="PROSITE" id="PS50835">
    <property type="entry name" value="IG_LIKE"/>
    <property type="match status" value="1"/>
</dbReference>
<feature type="region of interest" description="Disordered" evidence="3">
    <location>
        <begin position="124"/>
        <end position="145"/>
    </location>
</feature>
<dbReference type="InterPro" id="IPR013098">
    <property type="entry name" value="Ig_I-set"/>
</dbReference>
<feature type="domain" description="Ig-like" evidence="4">
    <location>
        <begin position="396"/>
        <end position="486"/>
    </location>
</feature>
<dbReference type="InterPro" id="IPR036179">
    <property type="entry name" value="Ig-like_dom_sf"/>
</dbReference>
<evidence type="ECO:0000256" key="1">
    <source>
        <dbReference type="ARBA" id="ARBA00022737"/>
    </source>
</evidence>
<dbReference type="PANTHER" id="PTHR44170">
    <property type="entry name" value="PROTEIN SIDEKICK"/>
    <property type="match status" value="1"/>
</dbReference>
<keyword evidence="6" id="KW-1185">Reference proteome</keyword>
<keyword evidence="1" id="KW-0677">Repeat</keyword>
<dbReference type="InterPro" id="IPR013783">
    <property type="entry name" value="Ig-like_fold"/>
</dbReference>
<organism evidence="5 6">
    <name type="scientific">Dryococelus australis</name>
    <dbReference type="NCBI Taxonomy" id="614101"/>
    <lineage>
        <taxon>Eukaryota</taxon>
        <taxon>Metazoa</taxon>
        <taxon>Ecdysozoa</taxon>
        <taxon>Arthropoda</taxon>
        <taxon>Hexapoda</taxon>
        <taxon>Insecta</taxon>
        <taxon>Pterygota</taxon>
        <taxon>Neoptera</taxon>
        <taxon>Polyneoptera</taxon>
        <taxon>Phasmatodea</taxon>
        <taxon>Verophasmatodea</taxon>
        <taxon>Anareolatae</taxon>
        <taxon>Phasmatidae</taxon>
        <taxon>Eurycanthinae</taxon>
        <taxon>Dryococelus</taxon>
    </lineage>
</organism>
<sequence>MYRYVQGILRPCALRFLVELDNPIFQQDYSRTQKSRVSNACLRDVNMLPRPARSRYLLPIEKVLGQDWTASLTSGNYGGFRGSAAPAVAGSSSVEHCSLYLEEPTIRSPTSRLTMPPFLSRRSLLSKGPPLPANPAPEPEGNLAPRIEQSSTNMKVKAGTTADLVCVGKGNPPPVYRRRIKPGGNLSLLPLAGRVEVVSLAHCYKLTFALNTQRLACSPPTKAIRVRSPSGSQDFCKWESCRTMPLVGEFSRGLPFPPPPTTSITLIGSRDLAFVPVEEKPWRLLRVVLGWRGDCRWYRKMAGVLQEIPTGSVLVRPLQTVLRIPRAQYEDSARYVCKLGNAVGEDSRELALNVVLPLSAHMRPQQQGLVYADPINDVQALEKRLIDACTHFLDQPGVFQRVRDSLRRRVVDAGSSAYFNCSMAGGVEGHVSWLKDGRPLSDGARVNLLHGGRTLAVRSVRKEDRGMYQCVVRHSDDSAQASGELALGGQSPIVVLAKEHASRELQDNGLTRPPQGAYT</sequence>
<gene>
    <name evidence="5" type="ORF">PR048_019736</name>
</gene>
<protein>
    <recommendedName>
        <fullName evidence="4">Ig-like domain-containing protein</fullName>
    </recommendedName>
</protein>
<name>A0ABQ9H4F6_9NEOP</name>
<dbReference type="PANTHER" id="PTHR44170:SF6">
    <property type="entry name" value="CONTACTIN"/>
    <property type="match status" value="1"/>
</dbReference>
<dbReference type="SMART" id="SM00409">
    <property type="entry name" value="IG"/>
    <property type="match status" value="2"/>
</dbReference>
<evidence type="ECO:0000313" key="5">
    <source>
        <dbReference type="EMBL" id="KAJ8879130.1"/>
    </source>
</evidence>
<dbReference type="SMART" id="SM00408">
    <property type="entry name" value="IGc2"/>
    <property type="match status" value="1"/>
</dbReference>
<evidence type="ECO:0000259" key="4">
    <source>
        <dbReference type="PROSITE" id="PS50835"/>
    </source>
</evidence>
<accession>A0ABQ9H4F6</accession>
<dbReference type="EMBL" id="JARBHB010000007">
    <property type="protein sequence ID" value="KAJ8879130.1"/>
    <property type="molecule type" value="Genomic_DNA"/>
</dbReference>
<dbReference type="Pfam" id="PF07679">
    <property type="entry name" value="I-set"/>
    <property type="match status" value="1"/>
</dbReference>
<dbReference type="InterPro" id="IPR003598">
    <property type="entry name" value="Ig_sub2"/>
</dbReference>
<evidence type="ECO:0000256" key="2">
    <source>
        <dbReference type="ARBA" id="ARBA00023157"/>
    </source>
</evidence>
<proteinExistence type="predicted"/>
<evidence type="ECO:0000256" key="3">
    <source>
        <dbReference type="SAM" id="MobiDB-lite"/>
    </source>
</evidence>
<dbReference type="SUPFAM" id="SSF48726">
    <property type="entry name" value="Immunoglobulin"/>
    <property type="match status" value="2"/>
</dbReference>
<dbReference type="InterPro" id="IPR007110">
    <property type="entry name" value="Ig-like_dom"/>
</dbReference>
<keyword evidence="2" id="KW-1015">Disulfide bond</keyword>
<dbReference type="Proteomes" id="UP001159363">
    <property type="component" value="Chromosome 6"/>
</dbReference>
<comment type="caution">
    <text evidence="5">The sequence shown here is derived from an EMBL/GenBank/DDBJ whole genome shotgun (WGS) entry which is preliminary data.</text>
</comment>
<dbReference type="InterPro" id="IPR003599">
    <property type="entry name" value="Ig_sub"/>
</dbReference>
<feature type="compositionally biased region" description="Pro residues" evidence="3">
    <location>
        <begin position="129"/>
        <end position="138"/>
    </location>
</feature>